<dbReference type="AlphaFoldDB" id="A0A8J1XPK0"/>
<proteinExistence type="predicted"/>
<feature type="transmembrane region" description="Helical" evidence="2">
    <location>
        <begin position="12"/>
        <end position="30"/>
    </location>
</feature>
<accession>A0A8J1XPK0</accession>
<evidence type="ECO:0000256" key="1">
    <source>
        <dbReference type="SAM" id="MobiDB-lite"/>
    </source>
</evidence>
<gene>
    <name evidence="3" type="ORF">OFUS_LOCUS26187</name>
</gene>
<dbReference type="InterPro" id="IPR052514">
    <property type="entry name" value="SAM-dependent_MTase"/>
</dbReference>
<keyword evidence="4" id="KW-1185">Reference proteome</keyword>
<evidence type="ECO:0000256" key="2">
    <source>
        <dbReference type="SAM" id="Phobius"/>
    </source>
</evidence>
<comment type="caution">
    <text evidence="3">The sequence shown here is derived from an EMBL/GenBank/DDBJ whole genome shotgun (WGS) entry which is preliminary data.</text>
</comment>
<keyword evidence="2" id="KW-0812">Transmembrane</keyword>
<dbReference type="Gene3D" id="3.40.50.150">
    <property type="entry name" value="Vaccinia Virus protein VP39"/>
    <property type="match status" value="1"/>
</dbReference>
<dbReference type="InterPro" id="IPR006342">
    <property type="entry name" value="FkbM_mtfrase"/>
</dbReference>
<name>A0A8J1XPK0_OWEFU</name>
<feature type="region of interest" description="Disordered" evidence="1">
    <location>
        <begin position="368"/>
        <end position="396"/>
    </location>
</feature>
<dbReference type="PANTHER" id="PTHR34203">
    <property type="entry name" value="METHYLTRANSFERASE, FKBM FAMILY PROTEIN"/>
    <property type="match status" value="1"/>
</dbReference>
<dbReference type="OrthoDB" id="430136at2759"/>
<dbReference type="PANTHER" id="PTHR34203:SF15">
    <property type="entry name" value="SLL1173 PROTEIN"/>
    <property type="match status" value="1"/>
</dbReference>
<protein>
    <submittedName>
        <fullName evidence="3">Uncharacterized protein</fullName>
    </submittedName>
</protein>
<dbReference type="Proteomes" id="UP000749559">
    <property type="component" value="Unassembled WGS sequence"/>
</dbReference>
<dbReference type="Pfam" id="PF05050">
    <property type="entry name" value="Methyltransf_21"/>
    <property type="match status" value="1"/>
</dbReference>
<dbReference type="NCBIfam" id="TIGR01444">
    <property type="entry name" value="fkbM_fam"/>
    <property type="match status" value="1"/>
</dbReference>
<dbReference type="SUPFAM" id="SSF53335">
    <property type="entry name" value="S-adenosyl-L-methionine-dependent methyltransferases"/>
    <property type="match status" value="1"/>
</dbReference>
<dbReference type="EMBL" id="CAIIXF020000012">
    <property type="protein sequence ID" value="CAH1802518.1"/>
    <property type="molecule type" value="Genomic_DNA"/>
</dbReference>
<reference evidence="3" key="1">
    <citation type="submission" date="2022-03" db="EMBL/GenBank/DDBJ databases">
        <authorList>
            <person name="Martin C."/>
        </authorList>
    </citation>
    <scope>NUCLEOTIDE SEQUENCE</scope>
</reference>
<keyword evidence="2" id="KW-1133">Transmembrane helix</keyword>
<keyword evidence="2" id="KW-0472">Membrane</keyword>
<dbReference type="InterPro" id="IPR029063">
    <property type="entry name" value="SAM-dependent_MTases_sf"/>
</dbReference>
<evidence type="ECO:0000313" key="4">
    <source>
        <dbReference type="Proteomes" id="UP000749559"/>
    </source>
</evidence>
<organism evidence="3 4">
    <name type="scientific">Owenia fusiformis</name>
    <name type="common">Polychaete worm</name>
    <dbReference type="NCBI Taxonomy" id="6347"/>
    <lineage>
        <taxon>Eukaryota</taxon>
        <taxon>Metazoa</taxon>
        <taxon>Spiralia</taxon>
        <taxon>Lophotrochozoa</taxon>
        <taxon>Annelida</taxon>
        <taxon>Polychaeta</taxon>
        <taxon>Sedentaria</taxon>
        <taxon>Canalipalpata</taxon>
        <taxon>Sabellida</taxon>
        <taxon>Oweniida</taxon>
        <taxon>Oweniidae</taxon>
        <taxon>Owenia</taxon>
    </lineage>
</organism>
<feature type="compositionally biased region" description="Acidic residues" evidence="1">
    <location>
        <begin position="383"/>
        <end position="396"/>
    </location>
</feature>
<sequence>MFERRHLKTLGAILVASSLSNIITIVMITSEVPSKTSNQRALQGYHCDDAPSEEIKGHRHCNVYDVTNECSEWFPCILMNTTESPSICVYTMNRDNVISAWLAKRGIWEQHVIFKILDILRSNKEYGFIDLGANLGTHTIPAASLKRKVIAVEPYYDNVLRLHKSVRMNNLEGYVTVLLNAIYDKRTNISFIENKNSNMGSTQVRETVQYEISPEKIKKHEIVETIYVDDLLEVVDFKAGVMKIDIENCECEAFEEASELFNTVSLAYVFMEWPGEWMGYVEWNRVQGKCDLKNIVQFFTSRGYEPFRTLDDTQLPVQTWKIWAPQQYNKEVDIYWKLNPAKAKTHKHVVNEVDDALEDVNDDSYVNSEDIEESAEDGVYIAEETESAETVDVEQL</sequence>
<evidence type="ECO:0000313" key="3">
    <source>
        <dbReference type="EMBL" id="CAH1802518.1"/>
    </source>
</evidence>